<evidence type="ECO:0000259" key="8">
    <source>
        <dbReference type="PROSITE" id="PS50893"/>
    </source>
</evidence>
<evidence type="ECO:0000313" key="9">
    <source>
        <dbReference type="EMBL" id="HHE55127.1"/>
    </source>
</evidence>
<protein>
    <submittedName>
        <fullName evidence="9">ABC transporter ATP-binding protein</fullName>
    </submittedName>
</protein>
<name>A0A7V5H3V7_CALAY</name>
<dbReference type="FunFam" id="3.40.50.300:FF:000230">
    <property type="entry name" value="Lipoprotein-releasing system ATP-binding protein LolD"/>
    <property type="match status" value="1"/>
</dbReference>
<evidence type="ECO:0000256" key="2">
    <source>
        <dbReference type="ARBA" id="ARBA00022448"/>
    </source>
</evidence>
<organism evidence="9">
    <name type="scientific">Caldithrix abyssi</name>
    <dbReference type="NCBI Taxonomy" id="187145"/>
    <lineage>
        <taxon>Bacteria</taxon>
        <taxon>Pseudomonadati</taxon>
        <taxon>Calditrichota</taxon>
        <taxon>Calditrichia</taxon>
        <taxon>Calditrichales</taxon>
        <taxon>Calditrichaceae</taxon>
        <taxon>Caldithrix</taxon>
    </lineage>
</organism>
<dbReference type="PROSITE" id="PS50893">
    <property type="entry name" value="ABC_TRANSPORTER_2"/>
    <property type="match status" value="1"/>
</dbReference>
<dbReference type="AlphaFoldDB" id="A0A7V5H3V7"/>
<proteinExistence type="inferred from homology"/>
<keyword evidence="4" id="KW-0547">Nucleotide-binding</keyword>
<dbReference type="GO" id="GO:0089705">
    <property type="term" value="P:protein localization to outer membrane"/>
    <property type="evidence" value="ECO:0007669"/>
    <property type="project" value="UniProtKB-ARBA"/>
</dbReference>
<feature type="domain" description="ABC transporter" evidence="8">
    <location>
        <begin position="5"/>
        <end position="226"/>
    </location>
</feature>
<dbReference type="InterPro" id="IPR027417">
    <property type="entry name" value="P-loop_NTPase"/>
</dbReference>
<accession>A0A7V5H3V7</accession>
<dbReference type="SUPFAM" id="SSF52540">
    <property type="entry name" value="P-loop containing nucleoside triphosphate hydrolases"/>
    <property type="match status" value="1"/>
</dbReference>
<dbReference type="InterPro" id="IPR017871">
    <property type="entry name" value="ABC_transporter-like_CS"/>
</dbReference>
<dbReference type="Pfam" id="PF00005">
    <property type="entry name" value="ABC_tran"/>
    <property type="match status" value="1"/>
</dbReference>
<dbReference type="SMART" id="SM00382">
    <property type="entry name" value="AAA"/>
    <property type="match status" value="1"/>
</dbReference>
<comment type="caution">
    <text evidence="9">The sequence shown here is derived from an EMBL/GenBank/DDBJ whole genome shotgun (WGS) entry which is preliminary data.</text>
</comment>
<keyword evidence="3" id="KW-1003">Cell membrane</keyword>
<keyword evidence="6" id="KW-1278">Translocase</keyword>
<dbReference type="CDD" id="cd03255">
    <property type="entry name" value="ABC_MJ0796_LolCDE_FtsE"/>
    <property type="match status" value="1"/>
</dbReference>
<evidence type="ECO:0000256" key="7">
    <source>
        <dbReference type="ARBA" id="ARBA00023136"/>
    </source>
</evidence>
<dbReference type="PROSITE" id="PS00211">
    <property type="entry name" value="ABC_TRANSPORTER_1"/>
    <property type="match status" value="1"/>
</dbReference>
<comment type="similarity">
    <text evidence="1">Belongs to the ABC transporter superfamily.</text>
</comment>
<dbReference type="InterPro" id="IPR003439">
    <property type="entry name" value="ABC_transporter-like_ATP-bd"/>
</dbReference>
<keyword evidence="7" id="KW-0472">Membrane</keyword>
<dbReference type="Gene3D" id="3.40.50.300">
    <property type="entry name" value="P-loop containing nucleotide triphosphate hydrolases"/>
    <property type="match status" value="1"/>
</dbReference>
<evidence type="ECO:0000256" key="5">
    <source>
        <dbReference type="ARBA" id="ARBA00022840"/>
    </source>
</evidence>
<keyword evidence="2" id="KW-0813">Transport</keyword>
<dbReference type="InterPro" id="IPR003593">
    <property type="entry name" value="AAA+_ATPase"/>
</dbReference>
<dbReference type="GO" id="GO:0016887">
    <property type="term" value="F:ATP hydrolysis activity"/>
    <property type="evidence" value="ECO:0007669"/>
    <property type="project" value="InterPro"/>
</dbReference>
<sequence>MKPIIKVKNLVKIYDNGPQKVEVLKGISFDVKPTEVVVIKGSSGVGKSTLLHIIGALDLPTAGKVWLDGQDINALSNSELARFRNKSVGFVFQFHHLLPEFTAFENVLIPSFMHEPLTKEKEEYARYLLEEVGLGHRLEHKPNELSGGEQQRVAVARALINRPRVLLADEPTGNLDRKNSEMLYELMLSLNKKFNQTLVIVTHDEHMTLKATRIIEMDDGKIVKEIKRK</sequence>
<dbReference type="EMBL" id="DRTD01000372">
    <property type="protein sequence ID" value="HHE55127.1"/>
    <property type="molecule type" value="Genomic_DNA"/>
</dbReference>
<dbReference type="GO" id="GO:0005524">
    <property type="term" value="F:ATP binding"/>
    <property type="evidence" value="ECO:0007669"/>
    <property type="project" value="UniProtKB-KW"/>
</dbReference>
<dbReference type="GO" id="GO:0044874">
    <property type="term" value="P:lipoprotein localization to outer membrane"/>
    <property type="evidence" value="ECO:0007669"/>
    <property type="project" value="UniProtKB-ARBA"/>
</dbReference>
<reference evidence="9" key="1">
    <citation type="journal article" date="2020" name="mSystems">
        <title>Genome- and Community-Level Interaction Insights into Carbon Utilization and Element Cycling Functions of Hydrothermarchaeota in Hydrothermal Sediment.</title>
        <authorList>
            <person name="Zhou Z."/>
            <person name="Liu Y."/>
            <person name="Xu W."/>
            <person name="Pan J."/>
            <person name="Luo Z.H."/>
            <person name="Li M."/>
        </authorList>
    </citation>
    <scope>NUCLEOTIDE SEQUENCE [LARGE SCALE GENOMIC DNA]</scope>
    <source>
        <strain evidence="9">HyVt-76</strain>
    </source>
</reference>
<dbReference type="PANTHER" id="PTHR42798:SF7">
    <property type="entry name" value="ALPHA-D-RIBOSE 1-METHYLPHOSPHONATE 5-TRIPHOSPHATE SYNTHASE SUBUNIT PHNL"/>
    <property type="match status" value="1"/>
</dbReference>
<dbReference type="PANTHER" id="PTHR42798">
    <property type="entry name" value="LIPOPROTEIN-RELEASING SYSTEM ATP-BINDING PROTEIN LOLD"/>
    <property type="match status" value="1"/>
</dbReference>
<evidence type="ECO:0000256" key="1">
    <source>
        <dbReference type="ARBA" id="ARBA00005417"/>
    </source>
</evidence>
<dbReference type="InterPro" id="IPR017911">
    <property type="entry name" value="MacB-like_ATP-bd"/>
</dbReference>
<evidence type="ECO:0000256" key="3">
    <source>
        <dbReference type="ARBA" id="ARBA00022475"/>
    </source>
</evidence>
<dbReference type="Proteomes" id="UP000886111">
    <property type="component" value="Unassembled WGS sequence"/>
</dbReference>
<evidence type="ECO:0000256" key="6">
    <source>
        <dbReference type="ARBA" id="ARBA00022967"/>
    </source>
</evidence>
<gene>
    <name evidence="9" type="ORF">ENL21_05045</name>
</gene>
<evidence type="ECO:0000256" key="4">
    <source>
        <dbReference type="ARBA" id="ARBA00022741"/>
    </source>
</evidence>
<keyword evidence="5 9" id="KW-0067">ATP-binding</keyword>